<proteinExistence type="predicted"/>
<dbReference type="Proteomes" id="UP000676336">
    <property type="component" value="Unassembled WGS sequence"/>
</dbReference>
<comment type="caution">
    <text evidence="2">The sequence shown here is derived from an EMBL/GenBank/DDBJ whole genome shotgun (WGS) entry which is preliminary data.</text>
</comment>
<accession>A0A8S3J6P6</accession>
<feature type="compositionally biased region" description="Low complexity" evidence="1">
    <location>
        <begin position="31"/>
        <end position="54"/>
    </location>
</feature>
<sequence>MHRFFPVVLGLSSRFCNGENVSQSTDEIDLDPSTSLATDTLSSTHSSDVVTSTLGDNTQSHSAETYKTTYITVDIETSTGTVSYTTKETTKNETIFYENSTNMLVNTTTPKPP</sequence>
<feature type="non-terminal residue" evidence="2">
    <location>
        <position position="1"/>
    </location>
</feature>
<evidence type="ECO:0000256" key="1">
    <source>
        <dbReference type="SAM" id="MobiDB-lite"/>
    </source>
</evidence>
<evidence type="ECO:0000313" key="3">
    <source>
        <dbReference type="Proteomes" id="UP000676336"/>
    </source>
</evidence>
<evidence type="ECO:0000313" key="2">
    <source>
        <dbReference type="EMBL" id="CAF5211688.1"/>
    </source>
</evidence>
<feature type="region of interest" description="Disordered" evidence="1">
    <location>
        <begin position="24"/>
        <end position="59"/>
    </location>
</feature>
<dbReference type="EMBL" id="CAJOBI010340146">
    <property type="protein sequence ID" value="CAF5211688.1"/>
    <property type="molecule type" value="Genomic_DNA"/>
</dbReference>
<protein>
    <submittedName>
        <fullName evidence="2">Uncharacterized protein</fullName>
    </submittedName>
</protein>
<gene>
    <name evidence="2" type="ORF">SMN809_LOCUS78556</name>
</gene>
<organism evidence="2 3">
    <name type="scientific">Rotaria magnacalcarata</name>
    <dbReference type="NCBI Taxonomy" id="392030"/>
    <lineage>
        <taxon>Eukaryota</taxon>
        <taxon>Metazoa</taxon>
        <taxon>Spiralia</taxon>
        <taxon>Gnathifera</taxon>
        <taxon>Rotifera</taxon>
        <taxon>Eurotatoria</taxon>
        <taxon>Bdelloidea</taxon>
        <taxon>Philodinida</taxon>
        <taxon>Philodinidae</taxon>
        <taxon>Rotaria</taxon>
    </lineage>
</organism>
<reference evidence="2" key="1">
    <citation type="submission" date="2021-02" db="EMBL/GenBank/DDBJ databases">
        <authorList>
            <person name="Nowell W R."/>
        </authorList>
    </citation>
    <scope>NUCLEOTIDE SEQUENCE</scope>
</reference>
<name>A0A8S3J6P6_9BILA</name>
<dbReference type="AlphaFoldDB" id="A0A8S3J6P6"/>